<dbReference type="Proteomes" id="UP000050277">
    <property type="component" value="Unassembled WGS sequence"/>
</dbReference>
<dbReference type="RefSeq" id="WP_054533052.1">
    <property type="nucleotide sequence ID" value="NZ_LGKP01000007.1"/>
</dbReference>
<dbReference type="Pfam" id="PF13384">
    <property type="entry name" value="HTH_23"/>
    <property type="match status" value="1"/>
</dbReference>
<gene>
    <name evidence="1" type="ORF">SE18_03605</name>
</gene>
<proteinExistence type="predicted"/>
<comment type="caution">
    <text evidence="1">The sequence shown here is derived from an EMBL/GenBank/DDBJ whole genome shotgun (WGS) entry which is preliminary data.</text>
</comment>
<dbReference type="SUPFAM" id="SSF46689">
    <property type="entry name" value="Homeodomain-like"/>
    <property type="match status" value="1"/>
</dbReference>
<dbReference type="AlphaFoldDB" id="A0A0P6Z207"/>
<organism evidence="1 2">
    <name type="scientific">Herpetosiphon geysericola</name>
    <dbReference type="NCBI Taxonomy" id="70996"/>
    <lineage>
        <taxon>Bacteria</taxon>
        <taxon>Bacillati</taxon>
        <taxon>Chloroflexota</taxon>
        <taxon>Chloroflexia</taxon>
        <taxon>Herpetosiphonales</taxon>
        <taxon>Herpetosiphonaceae</taxon>
        <taxon>Herpetosiphon</taxon>
    </lineage>
</organism>
<accession>A0A0P6Z207</accession>
<evidence type="ECO:0000313" key="1">
    <source>
        <dbReference type="EMBL" id="KPL91238.1"/>
    </source>
</evidence>
<dbReference type="OrthoDB" id="1551204at2"/>
<reference evidence="1 2" key="1">
    <citation type="submission" date="2015-07" db="EMBL/GenBank/DDBJ databases">
        <title>Whole genome sequence of Herpetosiphon geysericola DSM 7119.</title>
        <authorList>
            <person name="Hemp J."/>
            <person name="Ward L.M."/>
            <person name="Pace L.A."/>
            <person name="Fischer W.W."/>
        </authorList>
    </citation>
    <scope>NUCLEOTIDE SEQUENCE [LARGE SCALE GENOMIC DNA]</scope>
    <source>
        <strain evidence="1 2">DSM 7119</strain>
    </source>
</reference>
<protein>
    <recommendedName>
        <fullName evidence="3">Transposase</fullName>
    </recommendedName>
</protein>
<evidence type="ECO:0008006" key="3">
    <source>
        <dbReference type="Google" id="ProtNLM"/>
    </source>
</evidence>
<evidence type="ECO:0000313" key="2">
    <source>
        <dbReference type="Proteomes" id="UP000050277"/>
    </source>
</evidence>
<sequence>MGIHRNAALTVRQRQELQRLRREEGWTIARLATHFRVNRSTVFRWIHRDHPDDRSSAPNHHGRIVVTDAYRTAVLTYRDANPHHGTQRIAHELQAQFPTANNATIWRILHAAGRIGSCPKKNG</sequence>
<dbReference type="EMBL" id="LGKP01000007">
    <property type="protein sequence ID" value="KPL91238.1"/>
    <property type="molecule type" value="Genomic_DNA"/>
</dbReference>
<dbReference type="InterPro" id="IPR009057">
    <property type="entry name" value="Homeodomain-like_sf"/>
</dbReference>
<name>A0A0P6Z207_9CHLR</name>
<keyword evidence="2" id="KW-1185">Reference proteome</keyword>
<dbReference type="Gene3D" id="1.10.10.60">
    <property type="entry name" value="Homeodomain-like"/>
    <property type="match status" value="1"/>
</dbReference>